<dbReference type="SUPFAM" id="SSF46626">
    <property type="entry name" value="Cytochrome c"/>
    <property type="match status" value="1"/>
</dbReference>
<dbReference type="PROSITE" id="PS51007">
    <property type="entry name" value="CYTC"/>
    <property type="match status" value="1"/>
</dbReference>
<evidence type="ECO:0000256" key="3">
    <source>
        <dbReference type="ARBA" id="ARBA00022723"/>
    </source>
</evidence>
<dbReference type="InterPro" id="IPR008168">
    <property type="entry name" value="Cyt_C_IC"/>
</dbReference>
<dbReference type="PRINTS" id="PR00605">
    <property type="entry name" value="CYTCHROMECIC"/>
</dbReference>
<feature type="region of interest" description="Disordered" evidence="7">
    <location>
        <begin position="1"/>
        <end position="20"/>
    </location>
</feature>
<keyword evidence="8" id="KW-0812">Transmembrane</keyword>
<name>A0ABX1MNV6_9RHOO</name>
<feature type="domain" description="Cytochrome c" evidence="9">
    <location>
        <begin position="69"/>
        <end position="159"/>
    </location>
</feature>
<evidence type="ECO:0000259" key="9">
    <source>
        <dbReference type="PROSITE" id="PS51007"/>
    </source>
</evidence>
<feature type="transmembrane region" description="Helical" evidence="8">
    <location>
        <begin position="28"/>
        <end position="45"/>
    </location>
</feature>
<dbReference type="RefSeq" id="WP_169206994.1">
    <property type="nucleotide sequence ID" value="NZ_WTVR01000026.1"/>
</dbReference>
<dbReference type="Gene3D" id="1.10.760.10">
    <property type="entry name" value="Cytochrome c-like domain"/>
    <property type="match status" value="1"/>
</dbReference>
<keyword evidence="11" id="KW-1185">Reference proteome</keyword>
<evidence type="ECO:0000256" key="5">
    <source>
        <dbReference type="ARBA" id="ARBA00023004"/>
    </source>
</evidence>
<evidence type="ECO:0000313" key="11">
    <source>
        <dbReference type="Proteomes" id="UP000652074"/>
    </source>
</evidence>
<evidence type="ECO:0000256" key="4">
    <source>
        <dbReference type="ARBA" id="ARBA00022982"/>
    </source>
</evidence>
<protein>
    <submittedName>
        <fullName evidence="10">C-type cytochrome</fullName>
    </submittedName>
</protein>
<keyword evidence="3 6" id="KW-0479">Metal-binding</keyword>
<accession>A0ABX1MNV6</accession>
<feature type="region of interest" description="Disordered" evidence="7">
    <location>
        <begin position="159"/>
        <end position="195"/>
    </location>
</feature>
<gene>
    <name evidence="10" type="ORF">GPA26_14235</name>
</gene>
<dbReference type="InterPro" id="IPR051459">
    <property type="entry name" value="Cytochrome_c-type_DH"/>
</dbReference>
<dbReference type="PANTHER" id="PTHR35008:SF8">
    <property type="entry name" value="ALCOHOL DEHYDROGENASE CYTOCHROME C SUBUNIT"/>
    <property type="match status" value="1"/>
</dbReference>
<evidence type="ECO:0000256" key="1">
    <source>
        <dbReference type="ARBA" id="ARBA00022448"/>
    </source>
</evidence>
<keyword evidence="2 6" id="KW-0349">Heme</keyword>
<keyword evidence="8" id="KW-0472">Membrane</keyword>
<organism evidence="10 11">
    <name type="scientific">Aromatoleum petrolei</name>
    <dbReference type="NCBI Taxonomy" id="76116"/>
    <lineage>
        <taxon>Bacteria</taxon>
        <taxon>Pseudomonadati</taxon>
        <taxon>Pseudomonadota</taxon>
        <taxon>Betaproteobacteria</taxon>
        <taxon>Rhodocyclales</taxon>
        <taxon>Rhodocyclaceae</taxon>
        <taxon>Aromatoleum</taxon>
    </lineage>
</organism>
<evidence type="ECO:0000256" key="2">
    <source>
        <dbReference type="ARBA" id="ARBA00022617"/>
    </source>
</evidence>
<dbReference type="InterPro" id="IPR009056">
    <property type="entry name" value="Cyt_c-like_dom"/>
</dbReference>
<reference evidence="10 11" key="1">
    <citation type="submission" date="2019-12" db="EMBL/GenBank/DDBJ databases">
        <title>Comparative genomics gives insights into the taxonomy of the Azoarcus-Aromatoleum group and reveals separate origins of nif in the plant-associated Azoarcus and non-plant-associated Aromatoleum sub-groups.</title>
        <authorList>
            <person name="Lafos M."/>
            <person name="Maluk M."/>
            <person name="Batista M."/>
            <person name="Junghare M."/>
            <person name="Carmona M."/>
            <person name="Faoro H."/>
            <person name="Cruz L.M."/>
            <person name="Battistoni F."/>
            <person name="De Souza E."/>
            <person name="Pedrosa F."/>
            <person name="Chen W.-M."/>
            <person name="Poole P.S."/>
            <person name="Dixon R.A."/>
            <person name="James E.K."/>
        </authorList>
    </citation>
    <scope>NUCLEOTIDE SEQUENCE [LARGE SCALE GENOMIC DNA]</scope>
    <source>
        <strain evidence="10 11">ToN1</strain>
    </source>
</reference>
<evidence type="ECO:0000256" key="6">
    <source>
        <dbReference type="PROSITE-ProRule" id="PRU00433"/>
    </source>
</evidence>
<keyword evidence="1" id="KW-0813">Transport</keyword>
<dbReference type="PANTHER" id="PTHR35008">
    <property type="entry name" value="BLL4482 PROTEIN-RELATED"/>
    <property type="match status" value="1"/>
</dbReference>
<dbReference type="InterPro" id="IPR036909">
    <property type="entry name" value="Cyt_c-like_dom_sf"/>
</dbReference>
<comment type="caution">
    <text evidence="10">The sequence shown here is derived from an EMBL/GenBank/DDBJ whole genome shotgun (WGS) entry which is preliminary data.</text>
</comment>
<evidence type="ECO:0000256" key="7">
    <source>
        <dbReference type="SAM" id="MobiDB-lite"/>
    </source>
</evidence>
<evidence type="ECO:0000256" key="8">
    <source>
        <dbReference type="SAM" id="Phobius"/>
    </source>
</evidence>
<keyword evidence="4" id="KW-0249">Electron transport</keyword>
<keyword evidence="5 6" id="KW-0408">Iron</keyword>
<proteinExistence type="predicted"/>
<dbReference type="Pfam" id="PF00034">
    <property type="entry name" value="Cytochrom_C"/>
    <property type="match status" value="1"/>
</dbReference>
<dbReference type="Proteomes" id="UP000652074">
    <property type="component" value="Unassembled WGS sequence"/>
</dbReference>
<evidence type="ECO:0000313" key="10">
    <source>
        <dbReference type="EMBL" id="NMF89629.1"/>
    </source>
</evidence>
<sequence length="195" mass="20809">MHAKTRNDEPQRRENLDPHESFNPVPRLMLGLIGLLLIWAVYYIYTAHPTTRPALGDRRNVEVLAAVPSKAVDGGQIFGASCAACHQATGTGIPQVFPPLAGSAWVNGGEQVLIQILLHGINGSIEVAGNTYDGVMPAFGDKLDDAEIAAVASHIRSQWGNQGAPVTPESVAEQRKRTADRSAPWNGGAELATLK</sequence>
<keyword evidence="8" id="KW-1133">Transmembrane helix</keyword>
<dbReference type="EMBL" id="WTVR01000026">
    <property type="protein sequence ID" value="NMF89629.1"/>
    <property type="molecule type" value="Genomic_DNA"/>
</dbReference>